<evidence type="ECO:0000313" key="1">
    <source>
        <dbReference type="EMBL" id="OAF67469.1"/>
    </source>
</evidence>
<proteinExistence type="predicted"/>
<comment type="caution">
    <text evidence="1">The sequence shown here is derived from an EMBL/GenBank/DDBJ whole genome shotgun (WGS) entry which is preliminary data.</text>
</comment>
<dbReference type="EMBL" id="LWCA01000652">
    <property type="protein sequence ID" value="OAF67469.1"/>
    <property type="molecule type" value="Genomic_DNA"/>
</dbReference>
<sequence>MNTQIDKENIISLKNNFISNSIIKNQNMLKCKLAVSRGINKRFQSNMKKFDRGNNFFSVGISLTLSNLRLITPQDDND</sequence>
<gene>
    <name evidence="1" type="ORF">A3Q56_04803</name>
</gene>
<organism evidence="1 2">
    <name type="scientific">Intoshia linei</name>
    <dbReference type="NCBI Taxonomy" id="1819745"/>
    <lineage>
        <taxon>Eukaryota</taxon>
        <taxon>Metazoa</taxon>
        <taxon>Spiralia</taxon>
        <taxon>Lophotrochozoa</taxon>
        <taxon>Mesozoa</taxon>
        <taxon>Orthonectida</taxon>
        <taxon>Rhopaluridae</taxon>
        <taxon>Intoshia</taxon>
    </lineage>
</organism>
<name>A0A177AZM3_9BILA</name>
<evidence type="ECO:0000313" key="2">
    <source>
        <dbReference type="Proteomes" id="UP000078046"/>
    </source>
</evidence>
<dbReference type="AlphaFoldDB" id="A0A177AZM3"/>
<dbReference type="Proteomes" id="UP000078046">
    <property type="component" value="Unassembled WGS sequence"/>
</dbReference>
<keyword evidence="2" id="KW-1185">Reference proteome</keyword>
<accession>A0A177AZM3</accession>
<protein>
    <submittedName>
        <fullName evidence="1">Uncharacterized protein</fullName>
    </submittedName>
</protein>
<reference evidence="1 2" key="1">
    <citation type="submission" date="2016-04" db="EMBL/GenBank/DDBJ databases">
        <title>The genome of Intoshia linei affirms orthonectids as highly simplified spiralians.</title>
        <authorList>
            <person name="Mikhailov K.V."/>
            <person name="Slusarev G.S."/>
            <person name="Nikitin M.A."/>
            <person name="Logacheva M.D."/>
            <person name="Penin A."/>
            <person name="Aleoshin V."/>
            <person name="Panchin Y.V."/>
        </authorList>
    </citation>
    <scope>NUCLEOTIDE SEQUENCE [LARGE SCALE GENOMIC DNA]</scope>
    <source>
        <strain evidence="1">Intl2013</strain>
        <tissue evidence="1">Whole animal</tissue>
    </source>
</reference>